<accession>A0ABR7ATJ6</accession>
<dbReference type="Pfam" id="PF12571">
    <property type="entry name" value="Phage_tail_fib"/>
    <property type="match status" value="1"/>
</dbReference>
<dbReference type="InterPro" id="IPR054075">
    <property type="entry name" value="Gp53-like_C"/>
</dbReference>
<feature type="domain" description="Putative tail fiber protein gp53-like C-terminal" evidence="2">
    <location>
        <begin position="435"/>
        <end position="514"/>
    </location>
</feature>
<comment type="caution">
    <text evidence="3">The sequence shown here is derived from an EMBL/GenBank/DDBJ whole genome shotgun (WGS) entry which is preliminary data.</text>
</comment>
<dbReference type="Pfam" id="PF21882">
    <property type="entry name" value="Gp53-like_C"/>
    <property type="match status" value="1"/>
</dbReference>
<dbReference type="PANTHER" id="PTHR35191:SF1">
    <property type="entry name" value="PROPHAGE SIDE TAIL FIBER PROTEIN HOMOLOG STFQ-RELATED"/>
    <property type="match status" value="1"/>
</dbReference>
<dbReference type="InterPro" id="IPR022225">
    <property type="entry name" value="Phage_tail_fibre_N"/>
</dbReference>
<name>A0ABR7ATJ6_9PSED</name>
<proteinExistence type="predicted"/>
<evidence type="ECO:0000313" key="4">
    <source>
        <dbReference type="Proteomes" id="UP000651852"/>
    </source>
</evidence>
<dbReference type="InterPro" id="IPR051934">
    <property type="entry name" value="Phage_Tail_Fiber_Structural"/>
</dbReference>
<feature type="domain" description="Phage tail fibre protein N-terminal" evidence="1">
    <location>
        <begin position="6"/>
        <end position="152"/>
    </location>
</feature>
<evidence type="ECO:0000259" key="1">
    <source>
        <dbReference type="Pfam" id="PF12571"/>
    </source>
</evidence>
<keyword evidence="4" id="KW-1185">Reference proteome</keyword>
<protein>
    <submittedName>
        <fullName evidence="3">Phage tail protein</fullName>
    </submittedName>
</protein>
<gene>
    <name evidence="3" type="ORF">H8S59_00460</name>
</gene>
<dbReference type="Gene3D" id="2.60.40.3940">
    <property type="match status" value="1"/>
</dbReference>
<dbReference type="EMBL" id="JACONW010000001">
    <property type="protein sequence ID" value="MBC3948244.1"/>
    <property type="molecule type" value="Genomic_DNA"/>
</dbReference>
<sequence length="515" mass="53410">MINLNSQFFATLTNVGAAKQANADALGLPWKITHMAIGDANGADPVPAVTQTKLINEVRRAPLNTLKIDPANAAVIIAEQVIPADVGGFWIREIGLYDADGDFVAVANCAPSFKPLLVQGSGRTQIVRLNIIVTNAGNVELKIDPAVVLATRAYVDAKVLEELYKLDSKQSVRVATTANISLAGLQTIDAIALAAGDRVLVKNQLVAKDNGLYIAGAGVWGRAADADVDAEVTSAMVVSVEQGATLADSRWQLVTDGVIVLGATGLTFQDVTQGYAPIDSPAFVGTPTAITRPQFDRTTKLATTEFVQRALGNYSGVTIYSAAVSLSAAHFGNLVLFNSSLPFTVTLPPSLSGINGAVITFRNVGTAVVTVVPAGADKIGAIATAPFGSIAVPAGSSLDVVLQGTSYFASGSATFPYTPMFASLNGDNGWSREASGMYEQWGYAVSDANGNIGVSFPMAWPNACRSIVAMHSGGDAASVIAVAGTNTKTGIQLRIRSAAGAVAANWGVYYRARGN</sequence>
<organism evidence="3 4">
    <name type="scientific">Pseudomonas folii</name>
    <dbReference type="NCBI Taxonomy" id="2762593"/>
    <lineage>
        <taxon>Bacteria</taxon>
        <taxon>Pseudomonadati</taxon>
        <taxon>Pseudomonadota</taxon>
        <taxon>Gammaproteobacteria</taxon>
        <taxon>Pseudomonadales</taxon>
        <taxon>Pseudomonadaceae</taxon>
        <taxon>Pseudomonas</taxon>
    </lineage>
</organism>
<evidence type="ECO:0000313" key="3">
    <source>
        <dbReference type="EMBL" id="MBC3948244.1"/>
    </source>
</evidence>
<dbReference type="Proteomes" id="UP000651852">
    <property type="component" value="Unassembled WGS sequence"/>
</dbReference>
<evidence type="ECO:0000259" key="2">
    <source>
        <dbReference type="Pfam" id="PF21882"/>
    </source>
</evidence>
<dbReference type="PANTHER" id="PTHR35191">
    <property type="entry name" value="PROPHAGE SIDE TAIL FIBER PROTEIN HOMOLOG STFQ-RELATED"/>
    <property type="match status" value="1"/>
</dbReference>
<reference evidence="3 4" key="1">
    <citation type="submission" date="2020-08" db="EMBL/GenBank/DDBJ databases">
        <title>Putative novel bacterial strains isolated from necrotic wheat leaf tissues caused by Xanthomonas translucens.</title>
        <authorList>
            <person name="Tambong J.T."/>
        </authorList>
    </citation>
    <scope>NUCLEOTIDE SEQUENCE [LARGE SCALE GENOMIC DNA]</scope>
    <source>
        <strain evidence="3 4">DOAB 1069</strain>
    </source>
</reference>
<dbReference type="RefSeq" id="WP_187520058.1">
    <property type="nucleotide sequence ID" value="NZ_JACONW010000001.1"/>
</dbReference>